<dbReference type="AlphaFoldDB" id="A0AAE1XNR3"/>
<protein>
    <submittedName>
        <fullName evidence="2">Uncharacterized protein</fullName>
    </submittedName>
</protein>
<reference evidence="2" key="1">
    <citation type="submission" date="2020-06" db="EMBL/GenBank/DDBJ databases">
        <authorList>
            <person name="Li T."/>
            <person name="Hu X."/>
            <person name="Zhang T."/>
            <person name="Song X."/>
            <person name="Zhang H."/>
            <person name="Dai N."/>
            <person name="Sheng W."/>
            <person name="Hou X."/>
            <person name="Wei L."/>
        </authorList>
    </citation>
    <scope>NUCLEOTIDE SEQUENCE</scope>
    <source>
        <strain evidence="2">3651</strain>
        <tissue evidence="2">Leaf</tissue>
    </source>
</reference>
<evidence type="ECO:0000256" key="1">
    <source>
        <dbReference type="SAM" id="MobiDB-lite"/>
    </source>
</evidence>
<evidence type="ECO:0000313" key="3">
    <source>
        <dbReference type="Proteomes" id="UP001293254"/>
    </source>
</evidence>
<reference evidence="2" key="2">
    <citation type="journal article" date="2024" name="Plant">
        <title>Genomic evolution and insights into agronomic trait innovations of Sesamum species.</title>
        <authorList>
            <person name="Miao H."/>
            <person name="Wang L."/>
            <person name="Qu L."/>
            <person name="Liu H."/>
            <person name="Sun Y."/>
            <person name="Le M."/>
            <person name="Wang Q."/>
            <person name="Wei S."/>
            <person name="Zheng Y."/>
            <person name="Lin W."/>
            <person name="Duan Y."/>
            <person name="Cao H."/>
            <person name="Xiong S."/>
            <person name="Wang X."/>
            <person name="Wei L."/>
            <person name="Li C."/>
            <person name="Ma Q."/>
            <person name="Ju M."/>
            <person name="Zhao R."/>
            <person name="Li G."/>
            <person name="Mu C."/>
            <person name="Tian Q."/>
            <person name="Mei H."/>
            <person name="Zhang T."/>
            <person name="Gao T."/>
            <person name="Zhang H."/>
        </authorList>
    </citation>
    <scope>NUCLEOTIDE SEQUENCE</scope>
    <source>
        <strain evidence="2">3651</strain>
    </source>
</reference>
<dbReference type="Proteomes" id="UP001293254">
    <property type="component" value="Unassembled WGS sequence"/>
</dbReference>
<evidence type="ECO:0000313" key="2">
    <source>
        <dbReference type="EMBL" id="KAK4415209.1"/>
    </source>
</evidence>
<proteinExistence type="predicted"/>
<comment type="caution">
    <text evidence="2">The sequence shown here is derived from an EMBL/GenBank/DDBJ whole genome shotgun (WGS) entry which is preliminary data.</text>
</comment>
<feature type="region of interest" description="Disordered" evidence="1">
    <location>
        <begin position="37"/>
        <end position="63"/>
    </location>
</feature>
<name>A0AAE1XNR3_9LAMI</name>
<gene>
    <name evidence="2" type="ORF">Salat_2628100</name>
</gene>
<organism evidence="2 3">
    <name type="scientific">Sesamum alatum</name>
    <dbReference type="NCBI Taxonomy" id="300844"/>
    <lineage>
        <taxon>Eukaryota</taxon>
        <taxon>Viridiplantae</taxon>
        <taxon>Streptophyta</taxon>
        <taxon>Embryophyta</taxon>
        <taxon>Tracheophyta</taxon>
        <taxon>Spermatophyta</taxon>
        <taxon>Magnoliopsida</taxon>
        <taxon>eudicotyledons</taxon>
        <taxon>Gunneridae</taxon>
        <taxon>Pentapetalae</taxon>
        <taxon>asterids</taxon>
        <taxon>lamiids</taxon>
        <taxon>Lamiales</taxon>
        <taxon>Pedaliaceae</taxon>
        <taxon>Sesamum</taxon>
    </lineage>
</organism>
<sequence>MIEHWNDIVLLCGKDRATGQAAETFEEGVEAIAEEEKTEVNSTHVTRVRARPSSSTDSMPNKKKKLKKDYLVEAVGVIVTSFQDLLASKKKNERNQVVLRYVRSSMISRLTSHELFKAVRKLMNRDVEELNY</sequence>
<accession>A0AAE1XNR3</accession>
<keyword evidence="3" id="KW-1185">Reference proteome</keyword>
<dbReference type="EMBL" id="JACGWO010000011">
    <property type="protein sequence ID" value="KAK4415209.1"/>
    <property type="molecule type" value="Genomic_DNA"/>
</dbReference>